<protein>
    <submittedName>
        <fullName evidence="1">Uncharacterized protein</fullName>
    </submittedName>
</protein>
<dbReference type="AlphaFoldDB" id="A0A4Q9I1N8"/>
<gene>
    <name evidence="1" type="ORF">EYS09_00345</name>
</gene>
<dbReference type="Proteomes" id="UP000292452">
    <property type="component" value="Unassembled WGS sequence"/>
</dbReference>
<keyword evidence="2" id="KW-1185">Reference proteome</keyword>
<reference evidence="1 2" key="1">
    <citation type="submission" date="2019-02" db="EMBL/GenBank/DDBJ databases">
        <title>Draft Genome Sequence of Streptomyces sp. AM-2504, identified by 16S rRNA comparative analysis as a Streptomyces Kasugaensis strain.</title>
        <authorList>
            <person name="Napolioni V."/>
            <person name="Giuliodori A.M."/>
            <person name="Spurio R."/>
            <person name="Fabbretti A."/>
        </authorList>
    </citation>
    <scope>NUCLEOTIDE SEQUENCE [LARGE SCALE GENOMIC DNA]</scope>
    <source>
        <strain evidence="1 2">AM-2504</strain>
    </source>
</reference>
<dbReference type="RefSeq" id="WP_131121785.1">
    <property type="nucleotide sequence ID" value="NZ_SIXH01000002.1"/>
</dbReference>
<proteinExistence type="predicted"/>
<accession>A0A4Q9I1N8</accession>
<organism evidence="1 2">
    <name type="scientific">Streptomyces kasugaensis</name>
    <dbReference type="NCBI Taxonomy" id="1946"/>
    <lineage>
        <taxon>Bacteria</taxon>
        <taxon>Bacillati</taxon>
        <taxon>Actinomycetota</taxon>
        <taxon>Actinomycetes</taxon>
        <taxon>Kitasatosporales</taxon>
        <taxon>Streptomycetaceae</taxon>
        <taxon>Streptomyces</taxon>
    </lineage>
</organism>
<name>A0A4Q9I1N8_STRKA</name>
<evidence type="ECO:0000313" key="1">
    <source>
        <dbReference type="EMBL" id="TBO61573.1"/>
    </source>
</evidence>
<sequence length="84" mass="9496">MRTSLPDDRCSADFALFGRFRPCRSRLSFGRRLSLRRARPAVRHLSIENALAETRAGVVPPHRGLGVEIEFRRPKAGARRAGRL</sequence>
<evidence type="ECO:0000313" key="2">
    <source>
        <dbReference type="Proteomes" id="UP000292452"/>
    </source>
</evidence>
<comment type="caution">
    <text evidence="1">The sequence shown here is derived from an EMBL/GenBank/DDBJ whole genome shotgun (WGS) entry which is preliminary data.</text>
</comment>
<dbReference type="EMBL" id="SIXH01000002">
    <property type="protein sequence ID" value="TBO61573.1"/>
    <property type="molecule type" value="Genomic_DNA"/>
</dbReference>